<dbReference type="EMBL" id="JACVDC010000111">
    <property type="protein sequence ID" value="MBC9798389.1"/>
    <property type="molecule type" value="Genomic_DNA"/>
</dbReference>
<dbReference type="PANTHER" id="PTHR43133">
    <property type="entry name" value="RNA POLYMERASE ECF-TYPE SIGMA FACTO"/>
    <property type="match status" value="1"/>
</dbReference>
<evidence type="ECO:0000313" key="7">
    <source>
        <dbReference type="EMBL" id="MBC9798389.1"/>
    </source>
</evidence>
<keyword evidence="2" id="KW-0805">Transcription regulation</keyword>
<evidence type="ECO:0000256" key="3">
    <source>
        <dbReference type="ARBA" id="ARBA00023082"/>
    </source>
</evidence>
<evidence type="ECO:0000259" key="5">
    <source>
        <dbReference type="Pfam" id="PF04542"/>
    </source>
</evidence>
<dbReference type="Pfam" id="PF08281">
    <property type="entry name" value="Sigma70_r4_2"/>
    <property type="match status" value="1"/>
</dbReference>
<dbReference type="GO" id="GO:0016987">
    <property type="term" value="F:sigma factor activity"/>
    <property type="evidence" value="ECO:0007669"/>
    <property type="project" value="UniProtKB-KW"/>
</dbReference>
<organism evidence="7 8">
    <name type="scientific">Sinomicrobium weinanense</name>
    <dbReference type="NCBI Taxonomy" id="2842200"/>
    <lineage>
        <taxon>Bacteria</taxon>
        <taxon>Pseudomonadati</taxon>
        <taxon>Bacteroidota</taxon>
        <taxon>Flavobacteriia</taxon>
        <taxon>Flavobacteriales</taxon>
        <taxon>Flavobacteriaceae</taxon>
        <taxon>Sinomicrobium</taxon>
    </lineage>
</organism>
<dbReference type="InterPro" id="IPR007627">
    <property type="entry name" value="RNA_pol_sigma70_r2"/>
</dbReference>
<dbReference type="InterPro" id="IPR014284">
    <property type="entry name" value="RNA_pol_sigma-70_dom"/>
</dbReference>
<feature type="domain" description="RNA polymerase sigma factor 70 region 4 type 2" evidence="6">
    <location>
        <begin position="110"/>
        <end position="158"/>
    </location>
</feature>
<keyword evidence="8" id="KW-1185">Reference proteome</keyword>
<evidence type="ECO:0000256" key="1">
    <source>
        <dbReference type="ARBA" id="ARBA00010641"/>
    </source>
</evidence>
<dbReference type="Gene3D" id="1.10.1740.10">
    <property type="match status" value="1"/>
</dbReference>
<comment type="similarity">
    <text evidence="1">Belongs to the sigma-70 factor family. ECF subfamily.</text>
</comment>
<comment type="caution">
    <text evidence="7">The sequence shown here is derived from an EMBL/GenBank/DDBJ whole genome shotgun (WGS) entry which is preliminary data.</text>
</comment>
<dbReference type="InterPro" id="IPR013324">
    <property type="entry name" value="RNA_pol_sigma_r3/r4-like"/>
</dbReference>
<keyword evidence="3" id="KW-0731">Sigma factor</keyword>
<protein>
    <submittedName>
        <fullName evidence="7">Sigma-70 family RNA polymerase sigma factor</fullName>
    </submittedName>
</protein>
<dbReference type="InterPro" id="IPR036388">
    <property type="entry name" value="WH-like_DNA-bd_sf"/>
</dbReference>
<name>A0A926JW30_9FLAO</name>
<dbReference type="NCBIfam" id="TIGR02937">
    <property type="entry name" value="sigma70-ECF"/>
    <property type="match status" value="1"/>
</dbReference>
<dbReference type="InterPro" id="IPR013249">
    <property type="entry name" value="RNA_pol_sigma70_r4_t2"/>
</dbReference>
<accession>A0A926JW30</accession>
<evidence type="ECO:0000256" key="4">
    <source>
        <dbReference type="ARBA" id="ARBA00023163"/>
    </source>
</evidence>
<proteinExistence type="inferred from homology"/>
<dbReference type="PANTHER" id="PTHR43133:SF46">
    <property type="entry name" value="RNA POLYMERASE SIGMA-70 FACTOR ECF SUBFAMILY"/>
    <property type="match status" value="1"/>
</dbReference>
<dbReference type="Gene3D" id="1.10.10.10">
    <property type="entry name" value="Winged helix-like DNA-binding domain superfamily/Winged helix DNA-binding domain"/>
    <property type="match status" value="1"/>
</dbReference>
<dbReference type="InterPro" id="IPR039425">
    <property type="entry name" value="RNA_pol_sigma-70-like"/>
</dbReference>
<dbReference type="Proteomes" id="UP000653730">
    <property type="component" value="Unassembled WGS sequence"/>
</dbReference>
<dbReference type="Pfam" id="PF04542">
    <property type="entry name" value="Sigma70_r2"/>
    <property type="match status" value="1"/>
</dbReference>
<evidence type="ECO:0000313" key="8">
    <source>
        <dbReference type="Proteomes" id="UP000653730"/>
    </source>
</evidence>
<feature type="domain" description="RNA polymerase sigma-70 region 2" evidence="5">
    <location>
        <begin position="15"/>
        <end position="75"/>
    </location>
</feature>
<sequence length="189" mass="21949">MKAKSDIKTVEIEQLFKENYDLLCLAAFGILKDRDAARDIVQDFFVFYWQKRDTVSINISFRAYAVRAVKNLSLLSLKNVKKEQSLLRDLIAEENEVKAPYDPQCPYNKVFELINQLPRSRREIFISSVMHGQSYSEIAESYNISVNTVKTQIKRAYVFLRARVSKEDLLYQFVLASSAAWEILLDTAF</sequence>
<dbReference type="SUPFAM" id="SSF88659">
    <property type="entry name" value="Sigma3 and sigma4 domains of RNA polymerase sigma factors"/>
    <property type="match status" value="1"/>
</dbReference>
<reference evidence="7 8" key="1">
    <citation type="submission" date="2020-09" db="EMBL/GenBank/DDBJ databases">
        <title>Sinomicrobium weinanense sp. nov., a halophilic bacteria isolated from saline-alkali soil.</title>
        <authorList>
            <person name="Wu P."/>
            <person name="Ren H."/>
            <person name="Mei Y."/>
            <person name="Liang Y."/>
            <person name="Chen Z."/>
        </authorList>
    </citation>
    <scope>NUCLEOTIDE SEQUENCE [LARGE SCALE GENOMIC DNA]</scope>
    <source>
        <strain evidence="7 8">FJxs</strain>
    </source>
</reference>
<dbReference type="RefSeq" id="WP_187967509.1">
    <property type="nucleotide sequence ID" value="NZ_JACVDC010000111.1"/>
</dbReference>
<dbReference type="InterPro" id="IPR013325">
    <property type="entry name" value="RNA_pol_sigma_r2"/>
</dbReference>
<dbReference type="SUPFAM" id="SSF88946">
    <property type="entry name" value="Sigma2 domain of RNA polymerase sigma factors"/>
    <property type="match status" value="1"/>
</dbReference>
<dbReference type="GO" id="GO:0006352">
    <property type="term" value="P:DNA-templated transcription initiation"/>
    <property type="evidence" value="ECO:0007669"/>
    <property type="project" value="InterPro"/>
</dbReference>
<evidence type="ECO:0000256" key="2">
    <source>
        <dbReference type="ARBA" id="ARBA00023015"/>
    </source>
</evidence>
<dbReference type="AlphaFoldDB" id="A0A926JW30"/>
<gene>
    <name evidence="7" type="ORF">IBL28_20645</name>
</gene>
<dbReference type="GO" id="GO:0003677">
    <property type="term" value="F:DNA binding"/>
    <property type="evidence" value="ECO:0007669"/>
    <property type="project" value="InterPro"/>
</dbReference>
<evidence type="ECO:0000259" key="6">
    <source>
        <dbReference type="Pfam" id="PF08281"/>
    </source>
</evidence>
<keyword evidence="4" id="KW-0804">Transcription</keyword>